<proteinExistence type="predicted"/>
<evidence type="ECO:0000313" key="3">
    <source>
        <dbReference type="Proteomes" id="UP000054928"/>
    </source>
</evidence>
<evidence type="ECO:0000256" key="1">
    <source>
        <dbReference type="SAM" id="Phobius"/>
    </source>
</evidence>
<keyword evidence="1" id="KW-0472">Membrane</keyword>
<keyword evidence="1" id="KW-1133">Transmembrane helix</keyword>
<reference evidence="3" key="1">
    <citation type="submission" date="2014-09" db="EMBL/GenBank/DDBJ databases">
        <authorList>
            <person name="Sharma Rahul"/>
            <person name="Thines Marco"/>
        </authorList>
    </citation>
    <scope>NUCLEOTIDE SEQUENCE [LARGE SCALE GENOMIC DNA]</scope>
</reference>
<feature type="transmembrane region" description="Helical" evidence="1">
    <location>
        <begin position="53"/>
        <end position="74"/>
    </location>
</feature>
<dbReference type="Proteomes" id="UP000054928">
    <property type="component" value="Unassembled WGS sequence"/>
</dbReference>
<keyword evidence="3" id="KW-1185">Reference proteome</keyword>
<accession>A0A0P1ARB9</accession>
<evidence type="ECO:0000313" key="2">
    <source>
        <dbReference type="EMBL" id="CEG43469.1"/>
    </source>
</evidence>
<dbReference type="AlphaFoldDB" id="A0A0P1ARB9"/>
<organism evidence="2 3">
    <name type="scientific">Plasmopara halstedii</name>
    <name type="common">Downy mildew of sunflower</name>
    <dbReference type="NCBI Taxonomy" id="4781"/>
    <lineage>
        <taxon>Eukaryota</taxon>
        <taxon>Sar</taxon>
        <taxon>Stramenopiles</taxon>
        <taxon>Oomycota</taxon>
        <taxon>Peronosporomycetes</taxon>
        <taxon>Peronosporales</taxon>
        <taxon>Peronosporaceae</taxon>
        <taxon>Plasmopara</taxon>
    </lineage>
</organism>
<name>A0A0P1ARB9_PLAHL</name>
<dbReference type="RefSeq" id="XP_024579838.1">
    <property type="nucleotide sequence ID" value="XM_024729463.1"/>
</dbReference>
<sequence>MQATFAPILRVKTALEDDAEIRMIFLLFFTRRGDHYSPFANCLRPFKDTMVDVVLDFGGIFLSFATAVIMTNLVHSLGRL</sequence>
<dbReference type="EMBL" id="CCYD01000667">
    <property type="protein sequence ID" value="CEG43469.1"/>
    <property type="molecule type" value="Genomic_DNA"/>
</dbReference>
<protein>
    <submittedName>
        <fullName evidence="2">Uncharacterized protein</fullName>
    </submittedName>
</protein>
<keyword evidence="1" id="KW-0812">Transmembrane</keyword>
<dbReference type="GeneID" id="36408718"/>